<dbReference type="AlphaFoldDB" id="A0A068V0J4"/>
<sequence>MLSFWIPPLVAKLHPKNGDPSIPLGPSGACTCCHLSELQIRIRIQGFEAVSPCGTNKMTVCVIRDVQHLQLYDIKVQS</sequence>
<keyword evidence="2" id="KW-1185">Reference proteome</keyword>
<proteinExistence type="predicted"/>
<dbReference type="Gramene" id="CDP14077">
    <property type="protein sequence ID" value="CDP14077"/>
    <property type="gene ID" value="GSCOC_T00039267001"/>
</dbReference>
<reference evidence="2" key="1">
    <citation type="journal article" date="2014" name="Science">
        <title>The coffee genome provides insight into the convergent evolution of caffeine biosynthesis.</title>
        <authorList>
            <person name="Denoeud F."/>
            <person name="Carretero-Paulet L."/>
            <person name="Dereeper A."/>
            <person name="Droc G."/>
            <person name="Guyot R."/>
            <person name="Pietrella M."/>
            <person name="Zheng C."/>
            <person name="Alberti A."/>
            <person name="Anthony F."/>
            <person name="Aprea G."/>
            <person name="Aury J.M."/>
            <person name="Bento P."/>
            <person name="Bernard M."/>
            <person name="Bocs S."/>
            <person name="Campa C."/>
            <person name="Cenci A."/>
            <person name="Combes M.C."/>
            <person name="Crouzillat D."/>
            <person name="Da Silva C."/>
            <person name="Daddiego L."/>
            <person name="De Bellis F."/>
            <person name="Dussert S."/>
            <person name="Garsmeur O."/>
            <person name="Gayraud T."/>
            <person name="Guignon V."/>
            <person name="Jahn K."/>
            <person name="Jamilloux V."/>
            <person name="Joet T."/>
            <person name="Labadie K."/>
            <person name="Lan T."/>
            <person name="Leclercq J."/>
            <person name="Lepelley M."/>
            <person name="Leroy T."/>
            <person name="Li L.T."/>
            <person name="Librado P."/>
            <person name="Lopez L."/>
            <person name="Munoz A."/>
            <person name="Noel B."/>
            <person name="Pallavicini A."/>
            <person name="Perrotta G."/>
            <person name="Poncet V."/>
            <person name="Pot D."/>
            <person name="Priyono X."/>
            <person name="Rigoreau M."/>
            <person name="Rouard M."/>
            <person name="Rozas J."/>
            <person name="Tranchant-Dubreuil C."/>
            <person name="VanBuren R."/>
            <person name="Zhang Q."/>
            <person name="Andrade A.C."/>
            <person name="Argout X."/>
            <person name="Bertrand B."/>
            <person name="de Kochko A."/>
            <person name="Graziosi G."/>
            <person name="Henry R.J."/>
            <person name="Jayarama X."/>
            <person name="Ming R."/>
            <person name="Nagai C."/>
            <person name="Rounsley S."/>
            <person name="Sankoff D."/>
            <person name="Giuliano G."/>
            <person name="Albert V.A."/>
            <person name="Wincker P."/>
            <person name="Lashermes P."/>
        </authorList>
    </citation>
    <scope>NUCLEOTIDE SEQUENCE [LARGE SCALE GENOMIC DNA]</scope>
    <source>
        <strain evidence="2">cv. DH200-94</strain>
    </source>
</reference>
<accession>A0A068V0J4</accession>
<evidence type="ECO:0000313" key="2">
    <source>
        <dbReference type="Proteomes" id="UP000295252"/>
    </source>
</evidence>
<organism evidence="1 2">
    <name type="scientific">Coffea canephora</name>
    <name type="common">Robusta coffee</name>
    <dbReference type="NCBI Taxonomy" id="49390"/>
    <lineage>
        <taxon>Eukaryota</taxon>
        <taxon>Viridiplantae</taxon>
        <taxon>Streptophyta</taxon>
        <taxon>Embryophyta</taxon>
        <taxon>Tracheophyta</taxon>
        <taxon>Spermatophyta</taxon>
        <taxon>Magnoliopsida</taxon>
        <taxon>eudicotyledons</taxon>
        <taxon>Gunneridae</taxon>
        <taxon>Pentapetalae</taxon>
        <taxon>asterids</taxon>
        <taxon>lamiids</taxon>
        <taxon>Gentianales</taxon>
        <taxon>Rubiaceae</taxon>
        <taxon>Ixoroideae</taxon>
        <taxon>Gardenieae complex</taxon>
        <taxon>Bertiereae - Coffeeae clade</taxon>
        <taxon>Coffeeae</taxon>
        <taxon>Coffea</taxon>
    </lineage>
</organism>
<evidence type="ECO:0000313" key="1">
    <source>
        <dbReference type="EMBL" id="CDP14077.1"/>
    </source>
</evidence>
<dbReference type="Proteomes" id="UP000295252">
    <property type="component" value="Chromosome IV"/>
</dbReference>
<protein>
    <submittedName>
        <fullName evidence="1">Uncharacterized protein</fullName>
    </submittedName>
</protein>
<dbReference type="InParanoid" id="A0A068V0J4"/>
<dbReference type="EMBL" id="HG739162">
    <property type="protein sequence ID" value="CDP14077.1"/>
    <property type="molecule type" value="Genomic_DNA"/>
</dbReference>
<name>A0A068V0J4_COFCA</name>
<gene>
    <name evidence="1" type="ORF">GSCOC_T00039267001</name>
</gene>